<dbReference type="InParanoid" id="A0A1V9XJB5"/>
<protein>
    <submittedName>
        <fullName evidence="1">Uncharacterized protein</fullName>
    </submittedName>
</protein>
<name>A0A1V9XJB5_9ACAR</name>
<organism evidence="1 2">
    <name type="scientific">Tropilaelaps mercedesae</name>
    <dbReference type="NCBI Taxonomy" id="418985"/>
    <lineage>
        <taxon>Eukaryota</taxon>
        <taxon>Metazoa</taxon>
        <taxon>Ecdysozoa</taxon>
        <taxon>Arthropoda</taxon>
        <taxon>Chelicerata</taxon>
        <taxon>Arachnida</taxon>
        <taxon>Acari</taxon>
        <taxon>Parasitiformes</taxon>
        <taxon>Mesostigmata</taxon>
        <taxon>Gamasina</taxon>
        <taxon>Dermanyssoidea</taxon>
        <taxon>Laelapidae</taxon>
        <taxon>Tropilaelaps</taxon>
    </lineage>
</organism>
<evidence type="ECO:0000313" key="2">
    <source>
        <dbReference type="Proteomes" id="UP000192247"/>
    </source>
</evidence>
<keyword evidence="2" id="KW-1185">Reference proteome</keyword>
<evidence type="ECO:0000313" key="1">
    <source>
        <dbReference type="EMBL" id="OQR73634.1"/>
    </source>
</evidence>
<dbReference type="EMBL" id="MNPL01009592">
    <property type="protein sequence ID" value="OQR73634.1"/>
    <property type="molecule type" value="Genomic_DNA"/>
</dbReference>
<gene>
    <name evidence="1" type="ORF">BIW11_09614</name>
</gene>
<reference evidence="1 2" key="1">
    <citation type="journal article" date="2017" name="Gigascience">
        <title>Draft genome of the honey bee ectoparasitic mite, Tropilaelaps mercedesae, is shaped by the parasitic life history.</title>
        <authorList>
            <person name="Dong X."/>
            <person name="Armstrong S.D."/>
            <person name="Xia D."/>
            <person name="Makepeace B.L."/>
            <person name="Darby A.C."/>
            <person name="Kadowaki T."/>
        </authorList>
    </citation>
    <scope>NUCLEOTIDE SEQUENCE [LARGE SCALE GENOMIC DNA]</scope>
    <source>
        <strain evidence="1">Wuxi-XJTLU</strain>
    </source>
</reference>
<dbReference type="Proteomes" id="UP000192247">
    <property type="component" value="Unassembled WGS sequence"/>
</dbReference>
<sequence>MRILGLVFQVYSRSRHFFHYRPAVPWIHLPVKCASTSVAAVKPRRPQKFAPPSRAANARNKSVTEELDLVLSRMEQKKLNSNRVFLKSVNTAVRLAQRKGKLTPRQAAQLLGLTGECVRDGSQTARLALTELVFRLVDRKELDISHYNLLLQVIFPASPTISFN</sequence>
<proteinExistence type="predicted"/>
<accession>A0A1V9XJB5</accession>
<comment type="caution">
    <text evidence="1">The sequence shown here is derived from an EMBL/GenBank/DDBJ whole genome shotgun (WGS) entry which is preliminary data.</text>
</comment>
<dbReference type="AlphaFoldDB" id="A0A1V9XJB5"/>